<dbReference type="RefSeq" id="WP_121937989.1">
    <property type="nucleotide sequence ID" value="NZ_REFR01000010.1"/>
</dbReference>
<gene>
    <name evidence="3" type="ORF">BXY39_1279</name>
</gene>
<feature type="domain" description="Thioredoxin" evidence="2">
    <location>
        <begin position="32"/>
        <end position="184"/>
    </location>
</feature>
<dbReference type="PANTHER" id="PTHR43640">
    <property type="entry name" value="OS07G0260300 PROTEIN"/>
    <property type="match status" value="1"/>
</dbReference>
<dbReference type="InParanoid" id="A0A3M0CGC2"/>
<dbReference type="CDD" id="cd02969">
    <property type="entry name" value="PRX_like1"/>
    <property type="match status" value="1"/>
</dbReference>
<organism evidence="3 4">
    <name type="scientific">Eilatimonas milleporae</name>
    <dbReference type="NCBI Taxonomy" id="911205"/>
    <lineage>
        <taxon>Bacteria</taxon>
        <taxon>Pseudomonadati</taxon>
        <taxon>Pseudomonadota</taxon>
        <taxon>Alphaproteobacteria</taxon>
        <taxon>Kordiimonadales</taxon>
        <taxon>Kordiimonadaceae</taxon>
        <taxon>Eilatimonas</taxon>
    </lineage>
</organism>
<evidence type="ECO:0000256" key="1">
    <source>
        <dbReference type="SAM" id="SignalP"/>
    </source>
</evidence>
<dbReference type="SUPFAM" id="SSF52833">
    <property type="entry name" value="Thioredoxin-like"/>
    <property type="match status" value="1"/>
</dbReference>
<dbReference type="AlphaFoldDB" id="A0A3M0CGC2"/>
<evidence type="ECO:0000313" key="4">
    <source>
        <dbReference type="Proteomes" id="UP000271227"/>
    </source>
</evidence>
<dbReference type="EMBL" id="REFR01000010">
    <property type="protein sequence ID" value="RMB08644.1"/>
    <property type="molecule type" value="Genomic_DNA"/>
</dbReference>
<dbReference type="Gene3D" id="3.40.30.10">
    <property type="entry name" value="Glutaredoxin"/>
    <property type="match status" value="1"/>
</dbReference>
<evidence type="ECO:0000313" key="3">
    <source>
        <dbReference type="EMBL" id="RMB08644.1"/>
    </source>
</evidence>
<evidence type="ECO:0000259" key="2">
    <source>
        <dbReference type="PROSITE" id="PS51352"/>
    </source>
</evidence>
<accession>A0A3M0CGC2</accession>
<dbReference type="InterPro" id="IPR000866">
    <property type="entry name" value="AhpC/TSA"/>
</dbReference>
<dbReference type="Proteomes" id="UP000271227">
    <property type="component" value="Unassembled WGS sequence"/>
</dbReference>
<dbReference type="InterPro" id="IPR047262">
    <property type="entry name" value="PRX-like1"/>
</dbReference>
<keyword evidence="1" id="KW-0732">Signal</keyword>
<dbReference type="OrthoDB" id="9809746at2"/>
<feature type="signal peptide" evidence="1">
    <location>
        <begin position="1"/>
        <end position="30"/>
    </location>
</feature>
<dbReference type="PROSITE" id="PS51352">
    <property type="entry name" value="THIOREDOXIN_2"/>
    <property type="match status" value="1"/>
</dbReference>
<keyword evidence="4" id="KW-1185">Reference proteome</keyword>
<dbReference type="GO" id="GO:0016209">
    <property type="term" value="F:antioxidant activity"/>
    <property type="evidence" value="ECO:0007669"/>
    <property type="project" value="InterPro"/>
</dbReference>
<comment type="caution">
    <text evidence="3">The sequence shown here is derived from an EMBL/GenBank/DDBJ whole genome shotgun (WGS) entry which is preliminary data.</text>
</comment>
<reference evidence="3 4" key="1">
    <citation type="submission" date="2018-10" db="EMBL/GenBank/DDBJ databases">
        <title>Genomic Encyclopedia of Archaeal and Bacterial Type Strains, Phase II (KMG-II): from individual species to whole genera.</title>
        <authorList>
            <person name="Goeker M."/>
        </authorList>
    </citation>
    <scope>NUCLEOTIDE SEQUENCE [LARGE SCALE GENOMIC DNA]</scope>
    <source>
        <strain evidence="3 4">DSM 25217</strain>
    </source>
</reference>
<dbReference type="PANTHER" id="PTHR43640:SF1">
    <property type="entry name" value="THIOREDOXIN-DEPENDENT PEROXIREDOXIN"/>
    <property type="match status" value="1"/>
</dbReference>
<sequence length="211" mass="22689">MTHLKRIMTGLAACLTAAFMVAAPVTPAQSAPQIGAPAPDFTVMDTAGNAVSLSSFRGKPVILEWTNHDCPYVRKHYGSGNMQSIQRDLTEDGAVWLTIISSAPGLQGHVTPEEADRLTASRGAYASHVLLDEDGTVGRLYRARTTPHMFLIDADGLVQYMGAIDDRSSPNPDSLKDATNYVRAAWSAYRAGDPIGETVTRPYGCSVKYAD</sequence>
<dbReference type="InterPro" id="IPR013766">
    <property type="entry name" value="Thioredoxin_domain"/>
</dbReference>
<protein>
    <submittedName>
        <fullName evidence="3">Peroxiredoxin</fullName>
    </submittedName>
</protein>
<proteinExistence type="predicted"/>
<name>A0A3M0CGC2_9PROT</name>
<dbReference type="InterPro" id="IPR036249">
    <property type="entry name" value="Thioredoxin-like_sf"/>
</dbReference>
<dbReference type="Pfam" id="PF00578">
    <property type="entry name" value="AhpC-TSA"/>
    <property type="match status" value="1"/>
</dbReference>
<dbReference type="GO" id="GO:0016491">
    <property type="term" value="F:oxidoreductase activity"/>
    <property type="evidence" value="ECO:0007669"/>
    <property type="project" value="InterPro"/>
</dbReference>
<feature type="chain" id="PRO_5017945001" evidence="1">
    <location>
        <begin position="31"/>
        <end position="211"/>
    </location>
</feature>